<feature type="transmembrane region" description="Helical" evidence="1">
    <location>
        <begin position="133"/>
        <end position="156"/>
    </location>
</feature>
<evidence type="ECO:0000256" key="1">
    <source>
        <dbReference type="SAM" id="Phobius"/>
    </source>
</evidence>
<keyword evidence="1" id="KW-1133">Transmembrane helix</keyword>
<protein>
    <submittedName>
        <fullName evidence="4">ZP domain-containing protein</fullName>
    </submittedName>
</protein>
<accession>A0A183UGX9</accession>
<reference evidence="2 3" key="2">
    <citation type="submission" date="2018-11" db="EMBL/GenBank/DDBJ databases">
        <authorList>
            <consortium name="Pathogen Informatics"/>
        </authorList>
    </citation>
    <scope>NUCLEOTIDE SEQUENCE [LARGE SCALE GENOMIC DNA]</scope>
</reference>
<keyword evidence="1" id="KW-0812">Transmembrane</keyword>
<keyword evidence="3" id="KW-1185">Reference proteome</keyword>
<dbReference type="WBParaSite" id="TCNE_0000774901-mRNA-1">
    <property type="protein sequence ID" value="TCNE_0000774901-mRNA-1"/>
    <property type="gene ID" value="TCNE_0000774901"/>
</dbReference>
<keyword evidence="1" id="KW-0472">Membrane</keyword>
<organism evidence="3 4">
    <name type="scientific">Toxocara canis</name>
    <name type="common">Canine roundworm</name>
    <dbReference type="NCBI Taxonomy" id="6265"/>
    <lineage>
        <taxon>Eukaryota</taxon>
        <taxon>Metazoa</taxon>
        <taxon>Ecdysozoa</taxon>
        <taxon>Nematoda</taxon>
        <taxon>Chromadorea</taxon>
        <taxon>Rhabditida</taxon>
        <taxon>Spirurina</taxon>
        <taxon>Ascaridomorpha</taxon>
        <taxon>Ascaridoidea</taxon>
        <taxon>Toxocaridae</taxon>
        <taxon>Toxocara</taxon>
    </lineage>
</organism>
<evidence type="ECO:0000313" key="2">
    <source>
        <dbReference type="EMBL" id="VDM39070.1"/>
    </source>
</evidence>
<dbReference type="AlphaFoldDB" id="A0A183UGX9"/>
<sequence length="197" mass="21683">MKRETEISDQMVAIKIKELHQPPTEVQFGYSECRLLRATHSSVNVTLEIYVRGCAVRMATPSVEDPLSDLMSQLSRTVGGIKRAFVADSSDGQTPSIPKLLPDDFCIKPCGMEDIQYAAQRTAEMMVSMRVCIVVLTVFSVVSMALLTGALFFCILRKGLRRGRYNKVKAPDTCTLRSTGSATLNGAVPSLCRPFTK</sequence>
<evidence type="ECO:0000313" key="4">
    <source>
        <dbReference type="WBParaSite" id="TCNE_0000774901-mRNA-1"/>
    </source>
</evidence>
<dbReference type="EMBL" id="UYWY01019747">
    <property type="protein sequence ID" value="VDM39070.1"/>
    <property type="molecule type" value="Genomic_DNA"/>
</dbReference>
<proteinExistence type="predicted"/>
<dbReference type="Proteomes" id="UP000050794">
    <property type="component" value="Unassembled WGS sequence"/>
</dbReference>
<name>A0A183UGX9_TOXCA</name>
<evidence type="ECO:0000313" key="3">
    <source>
        <dbReference type="Proteomes" id="UP000050794"/>
    </source>
</evidence>
<reference evidence="4" key="1">
    <citation type="submission" date="2016-06" db="UniProtKB">
        <authorList>
            <consortium name="WormBaseParasite"/>
        </authorList>
    </citation>
    <scope>IDENTIFICATION</scope>
</reference>
<gene>
    <name evidence="2" type="ORF">TCNE_LOCUS7749</name>
</gene>